<dbReference type="EMBL" id="JAGIYY010000003">
    <property type="protein sequence ID" value="MBP0439475.1"/>
    <property type="molecule type" value="Genomic_DNA"/>
</dbReference>
<reference evidence="2" key="1">
    <citation type="submission" date="2021-03" db="EMBL/GenBank/DDBJ databases">
        <title>Genome sequencing and assembly of Tianweitania sediminis.</title>
        <authorList>
            <person name="Chhetri G."/>
        </authorList>
    </citation>
    <scope>NUCLEOTIDE SEQUENCE</scope>
    <source>
        <strain evidence="2">Z8</strain>
    </source>
</reference>
<dbReference type="Proteomes" id="UP000666240">
    <property type="component" value="Unassembled WGS sequence"/>
</dbReference>
<protein>
    <submittedName>
        <fullName evidence="2">Uncharacterized protein</fullName>
    </submittedName>
</protein>
<keyword evidence="1" id="KW-0812">Transmembrane</keyword>
<keyword evidence="1" id="KW-0472">Membrane</keyword>
<evidence type="ECO:0000256" key="1">
    <source>
        <dbReference type="SAM" id="Phobius"/>
    </source>
</evidence>
<keyword evidence="3" id="KW-1185">Reference proteome</keyword>
<sequence length="51" mass="5382">MTKSAAEIGNRNPFIPAHSQFCRAANRLDDALMAAAALSATVIALIRLLVS</sequence>
<accession>A0A8J7R097</accession>
<feature type="transmembrane region" description="Helical" evidence="1">
    <location>
        <begin position="31"/>
        <end position="50"/>
    </location>
</feature>
<name>A0A8J7R097_9HYPH</name>
<keyword evidence="1" id="KW-1133">Transmembrane helix</keyword>
<evidence type="ECO:0000313" key="3">
    <source>
        <dbReference type="Proteomes" id="UP000666240"/>
    </source>
</evidence>
<dbReference type="RefSeq" id="WP_209335585.1">
    <property type="nucleotide sequence ID" value="NZ_JAGIYY010000003.1"/>
</dbReference>
<evidence type="ECO:0000313" key="2">
    <source>
        <dbReference type="EMBL" id="MBP0439475.1"/>
    </source>
</evidence>
<comment type="caution">
    <text evidence="2">The sequence shown here is derived from an EMBL/GenBank/DDBJ whole genome shotgun (WGS) entry which is preliminary data.</text>
</comment>
<organism evidence="2 3">
    <name type="scientific">Tianweitania sediminis</name>
    <dbReference type="NCBI Taxonomy" id="1502156"/>
    <lineage>
        <taxon>Bacteria</taxon>
        <taxon>Pseudomonadati</taxon>
        <taxon>Pseudomonadota</taxon>
        <taxon>Alphaproteobacteria</taxon>
        <taxon>Hyphomicrobiales</taxon>
        <taxon>Phyllobacteriaceae</taxon>
        <taxon>Tianweitania</taxon>
    </lineage>
</organism>
<gene>
    <name evidence="2" type="ORF">J5Y06_12510</name>
</gene>
<proteinExistence type="predicted"/>
<dbReference type="AlphaFoldDB" id="A0A8J7R097"/>